<protein>
    <submittedName>
        <fullName evidence="1">Uncharacterized protein</fullName>
    </submittedName>
</protein>
<evidence type="ECO:0000313" key="1">
    <source>
        <dbReference type="EMBL" id="PBK71720.1"/>
    </source>
</evidence>
<keyword evidence="2" id="KW-1185">Reference proteome</keyword>
<name>A0A2H3BPZ7_9AGAR</name>
<dbReference type="EMBL" id="KZ293423">
    <property type="protein sequence ID" value="PBK71720.1"/>
    <property type="molecule type" value="Genomic_DNA"/>
</dbReference>
<sequence>MHDSCTQLPFELVEIIISEFWYSEHASADRILFMTTCPLISCLWRDVYANITSRDIYVPTVPYLRYLSSIIRSKRSKIYYHFLPESTLTMTCYVDLTESDKDAAMHPYSVFCSMPNYIGFRKCFPNMKHIHLKIGFRINSDQYLHRGQLIRTRVSIELDKATTLSILPVDWCVAASDAPDINEVDVNNIYNTWELFLMDITHDMVQRPCWESGYISGHSYGPAMKDSTCYEGVRCFQNRIYFPERKGDLWDINYLFSKAARKHMSEEHLSSNLFRLIYLRNQISKPFFSEYTRICIGPLTLASGMRGACGQTSWQWRGLGR</sequence>
<gene>
    <name evidence="1" type="ORF">ARMSODRAFT_954548</name>
</gene>
<evidence type="ECO:0000313" key="2">
    <source>
        <dbReference type="Proteomes" id="UP000218334"/>
    </source>
</evidence>
<proteinExistence type="predicted"/>
<dbReference type="Proteomes" id="UP000218334">
    <property type="component" value="Unassembled WGS sequence"/>
</dbReference>
<dbReference type="AlphaFoldDB" id="A0A2H3BPZ7"/>
<organism evidence="1 2">
    <name type="scientific">Armillaria solidipes</name>
    <dbReference type="NCBI Taxonomy" id="1076256"/>
    <lineage>
        <taxon>Eukaryota</taxon>
        <taxon>Fungi</taxon>
        <taxon>Dikarya</taxon>
        <taxon>Basidiomycota</taxon>
        <taxon>Agaricomycotina</taxon>
        <taxon>Agaricomycetes</taxon>
        <taxon>Agaricomycetidae</taxon>
        <taxon>Agaricales</taxon>
        <taxon>Marasmiineae</taxon>
        <taxon>Physalacriaceae</taxon>
        <taxon>Armillaria</taxon>
    </lineage>
</organism>
<accession>A0A2H3BPZ7</accession>
<reference evidence="2" key="1">
    <citation type="journal article" date="2017" name="Nat. Ecol. Evol.">
        <title>Genome expansion and lineage-specific genetic innovations in the forest pathogenic fungi Armillaria.</title>
        <authorList>
            <person name="Sipos G."/>
            <person name="Prasanna A.N."/>
            <person name="Walter M.C."/>
            <person name="O'Connor E."/>
            <person name="Balint B."/>
            <person name="Krizsan K."/>
            <person name="Kiss B."/>
            <person name="Hess J."/>
            <person name="Varga T."/>
            <person name="Slot J."/>
            <person name="Riley R."/>
            <person name="Boka B."/>
            <person name="Rigling D."/>
            <person name="Barry K."/>
            <person name="Lee J."/>
            <person name="Mihaltcheva S."/>
            <person name="LaButti K."/>
            <person name="Lipzen A."/>
            <person name="Waldron R."/>
            <person name="Moloney N.M."/>
            <person name="Sperisen C."/>
            <person name="Kredics L."/>
            <person name="Vagvoelgyi C."/>
            <person name="Patrignani A."/>
            <person name="Fitzpatrick D."/>
            <person name="Nagy I."/>
            <person name="Doyle S."/>
            <person name="Anderson J.B."/>
            <person name="Grigoriev I.V."/>
            <person name="Gueldener U."/>
            <person name="Muensterkoetter M."/>
            <person name="Nagy L.G."/>
        </authorList>
    </citation>
    <scope>NUCLEOTIDE SEQUENCE [LARGE SCALE GENOMIC DNA]</scope>
    <source>
        <strain evidence="2">28-4</strain>
    </source>
</reference>